<dbReference type="SUPFAM" id="SSF51735">
    <property type="entry name" value="NAD(P)-binding Rossmann-fold domains"/>
    <property type="match status" value="1"/>
</dbReference>
<proteinExistence type="predicted"/>
<evidence type="ECO:0000259" key="4">
    <source>
        <dbReference type="Pfam" id="PF22725"/>
    </source>
</evidence>
<feature type="domain" description="GFO/IDH/MocA-like oxidoreductase" evidence="4">
    <location>
        <begin position="155"/>
        <end position="268"/>
    </location>
</feature>
<keyword evidence="2" id="KW-0812">Transmembrane</keyword>
<dbReference type="EC" id="1.1.99.28" evidence="5"/>
<gene>
    <name evidence="5" type="primary">gfo_1</name>
    <name evidence="5" type="ORF">Pr1d_00380</name>
</gene>
<dbReference type="Gene3D" id="3.30.360.10">
    <property type="entry name" value="Dihydrodipicolinate Reductase, domain 2"/>
    <property type="match status" value="1"/>
</dbReference>
<keyword evidence="6" id="KW-1185">Reference proteome</keyword>
<dbReference type="KEGG" id="bgok:Pr1d_00380"/>
<feature type="transmembrane region" description="Helical" evidence="2">
    <location>
        <begin position="9"/>
        <end position="29"/>
    </location>
</feature>
<keyword evidence="2" id="KW-1133">Transmembrane helix</keyword>
<evidence type="ECO:0000313" key="5">
    <source>
        <dbReference type="EMBL" id="QEG32778.1"/>
    </source>
</evidence>
<evidence type="ECO:0000259" key="3">
    <source>
        <dbReference type="Pfam" id="PF01408"/>
    </source>
</evidence>
<dbReference type="InterPro" id="IPR055170">
    <property type="entry name" value="GFO_IDH_MocA-like_dom"/>
</dbReference>
<keyword evidence="2" id="KW-0472">Membrane</keyword>
<dbReference type="InterPro" id="IPR000683">
    <property type="entry name" value="Gfo/Idh/MocA-like_OxRdtase_N"/>
</dbReference>
<dbReference type="EMBL" id="CP042913">
    <property type="protein sequence ID" value="QEG32778.1"/>
    <property type="molecule type" value="Genomic_DNA"/>
</dbReference>
<dbReference type="Pfam" id="PF01408">
    <property type="entry name" value="GFO_IDH_MocA"/>
    <property type="match status" value="1"/>
</dbReference>
<organism evidence="5 6">
    <name type="scientific">Bythopirellula goksoeyrii</name>
    <dbReference type="NCBI Taxonomy" id="1400387"/>
    <lineage>
        <taxon>Bacteria</taxon>
        <taxon>Pseudomonadati</taxon>
        <taxon>Planctomycetota</taxon>
        <taxon>Planctomycetia</taxon>
        <taxon>Pirellulales</taxon>
        <taxon>Lacipirellulaceae</taxon>
        <taxon>Bythopirellula</taxon>
    </lineage>
</organism>
<dbReference type="InterPro" id="IPR050463">
    <property type="entry name" value="Gfo/Idh/MocA_oxidrdct_glycsds"/>
</dbReference>
<dbReference type="PANTHER" id="PTHR43818:SF11">
    <property type="entry name" value="BCDNA.GH03377"/>
    <property type="match status" value="1"/>
</dbReference>
<feature type="domain" description="Gfo/Idh/MocA-like oxidoreductase N-terminal" evidence="3">
    <location>
        <begin position="11"/>
        <end position="143"/>
    </location>
</feature>
<evidence type="ECO:0000313" key="6">
    <source>
        <dbReference type="Proteomes" id="UP000323917"/>
    </source>
</evidence>
<dbReference type="SUPFAM" id="SSF55347">
    <property type="entry name" value="Glyceraldehyde-3-phosphate dehydrogenase-like, C-terminal domain"/>
    <property type="match status" value="1"/>
</dbReference>
<evidence type="ECO:0000256" key="1">
    <source>
        <dbReference type="ARBA" id="ARBA00023002"/>
    </source>
</evidence>
<dbReference type="Proteomes" id="UP000323917">
    <property type="component" value="Chromosome"/>
</dbReference>
<evidence type="ECO:0000256" key="2">
    <source>
        <dbReference type="SAM" id="Phobius"/>
    </source>
</evidence>
<protein>
    <submittedName>
        <fullName evidence="5">Glucose--fructose oxidoreductase</fullName>
        <ecNumber evidence="5">1.1.99.28</ecNumber>
    </submittedName>
</protein>
<accession>A0A5B9Q1C9</accession>
<dbReference type="Gene3D" id="3.40.50.720">
    <property type="entry name" value="NAD(P)-binding Rossmann-like Domain"/>
    <property type="match status" value="1"/>
</dbReference>
<name>A0A5B9Q1C9_9BACT</name>
<sequence length="356" mass="39378">MIRNKESDIMLKVGIAGIGFMGMIHYLSYQKIRGAKVVAICEQDQNRLTGDWRDIKGNFGPAGTIMDLKGVDTYSQIDDMLADEQIDAIDITLPPSLHADIAVKALRAGKHVFCEKPMALVPADCRRMVAAAEKADRQILVGHVLPFFPEYNWALKTIRSGRYGKLLGGNFKRVIADPSWLANYWQADKVGGPLLDLHIHDAHFICLLFGMPLTVSTTGRTRSELAEYWHSQFAYGPKGPVVQATSGTIPQQGRQFLHGFEIHLEKATLLFEFAVIGDKAEYLCPPTLLSQKGKVDYISLAGEDPTHAFDAEIREVVRCLSRGETSNILNAQLAQDAILLCQKQAESLSKGRAVKV</sequence>
<dbReference type="PANTHER" id="PTHR43818">
    <property type="entry name" value="BCDNA.GH03377"/>
    <property type="match status" value="1"/>
</dbReference>
<dbReference type="InterPro" id="IPR036291">
    <property type="entry name" value="NAD(P)-bd_dom_sf"/>
</dbReference>
<reference evidence="5 6" key="1">
    <citation type="submission" date="2019-08" db="EMBL/GenBank/DDBJ databases">
        <title>Deep-cultivation of Planctomycetes and their phenomic and genomic characterization uncovers novel biology.</title>
        <authorList>
            <person name="Wiegand S."/>
            <person name="Jogler M."/>
            <person name="Boedeker C."/>
            <person name="Pinto D."/>
            <person name="Vollmers J."/>
            <person name="Rivas-Marin E."/>
            <person name="Kohn T."/>
            <person name="Peeters S.H."/>
            <person name="Heuer A."/>
            <person name="Rast P."/>
            <person name="Oberbeckmann S."/>
            <person name="Bunk B."/>
            <person name="Jeske O."/>
            <person name="Meyerdierks A."/>
            <person name="Storesund J.E."/>
            <person name="Kallscheuer N."/>
            <person name="Luecker S."/>
            <person name="Lage O.M."/>
            <person name="Pohl T."/>
            <person name="Merkel B.J."/>
            <person name="Hornburger P."/>
            <person name="Mueller R.-W."/>
            <person name="Bruemmer F."/>
            <person name="Labrenz M."/>
            <person name="Spormann A.M."/>
            <person name="Op den Camp H."/>
            <person name="Overmann J."/>
            <person name="Amann R."/>
            <person name="Jetten M.S.M."/>
            <person name="Mascher T."/>
            <person name="Medema M.H."/>
            <person name="Devos D.P."/>
            <person name="Kaster A.-K."/>
            <person name="Ovreas L."/>
            <person name="Rohde M."/>
            <person name="Galperin M.Y."/>
            <person name="Jogler C."/>
        </authorList>
    </citation>
    <scope>NUCLEOTIDE SEQUENCE [LARGE SCALE GENOMIC DNA]</scope>
    <source>
        <strain evidence="5 6">Pr1d</strain>
    </source>
</reference>
<dbReference type="GO" id="GO:0047061">
    <property type="term" value="F:glucose-fructose oxidoreductase activity"/>
    <property type="evidence" value="ECO:0007669"/>
    <property type="project" value="UniProtKB-EC"/>
</dbReference>
<dbReference type="AlphaFoldDB" id="A0A5B9Q1C9"/>
<dbReference type="Pfam" id="PF22725">
    <property type="entry name" value="GFO_IDH_MocA_C3"/>
    <property type="match status" value="1"/>
</dbReference>
<keyword evidence="1 5" id="KW-0560">Oxidoreductase</keyword>
<dbReference type="GO" id="GO:0000166">
    <property type="term" value="F:nucleotide binding"/>
    <property type="evidence" value="ECO:0007669"/>
    <property type="project" value="InterPro"/>
</dbReference>